<proteinExistence type="predicted"/>
<dbReference type="Proteomes" id="UP000041254">
    <property type="component" value="Unassembled WGS sequence"/>
</dbReference>
<feature type="compositionally biased region" description="Low complexity" evidence="2">
    <location>
        <begin position="752"/>
        <end position="764"/>
    </location>
</feature>
<evidence type="ECO:0000256" key="1">
    <source>
        <dbReference type="PROSITE-ProRule" id="PRU00175"/>
    </source>
</evidence>
<organism evidence="4 5">
    <name type="scientific">Vitrella brassicaformis (strain CCMP3155)</name>
    <dbReference type="NCBI Taxonomy" id="1169540"/>
    <lineage>
        <taxon>Eukaryota</taxon>
        <taxon>Sar</taxon>
        <taxon>Alveolata</taxon>
        <taxon>Colpodellida</taxon>
        <taxon>Vitrellaceae</taxon>
        <taxon>Vitrella</taxon>
    </lineage>
</organism>
<keyword evidence="1" id="KW-0863">Zinc-finger</keyword>
<reference evidence="4 5" key="1">
    <citation type="submission" date="2014-11" db="EMBL/GenBank/DDBJ databases">
        <authorList>
            <person name="Zhu J."/>
            <person name="Qi W."/>
            <person name="Song R."/>
        </authorList>
    </citation>
    <scope>NUCLEOTIDE SEQUENCE [LARGE SCALE GENOMIC DNA]</scope>
</reference>
<feature type="compositionally biased region" description="Basic and acidic residues" evidence="2">
    <location>
        <begin position="839"/>
        <end position="853"/>
    </location>
</feature>
<gene>
    <name evidence="4" type="ORF">Vbra_3708</name>
</gene>
<dbReference type="PhylomeDB" id="A0A0G4EE67"/>
<feature type="domain" description="RING-type" evidence="3">
    <location>
        <begin position="967"/>
        <end position="1004"/>
    </location>
</feature>
<protein>
    <recommendedName>
        <fullName evidence="3">RING-type domain-containing protein</fullName>
    </recommendedName>
</protein>
<feature type="region of interest" description="Disordered" evidence="2">
    <location>
        <begin position="497"/>
        <end position="718"/>
    </location>
</feature>
<evidence type="ECO:0000259" key="3">
    <source>
        <dbReference type="PROSITE" id="PS50089"/>
    </source>
</evidence>
<feature type="compositionally biased region" description="Basic and acidic residues" evidence="2">
    <location>
        <begin position="531"/>
        <end position="545"/>
    </location>
</feature>
<keyword evidence="1" id="KW-0862">Zinc</keyword>
<evidence type="ECO:0000313" key="4">
    <source>
        <dbReference type="EMBL" id="CEL94272.1"/>
    </source>
</evidence>
<feature type="compositionally biased region" description="Low complexity" evidence="2">
    <location>
        <begin position="583"/>
        <end position="610"/>
    </location>
</feature>
<feature type="region of interest" description="Disordered" evidence="2">
    <location>
        <begin position="829"/>
        <end position="865"/>
    </location>
</feature>
<dbReference type="SMART" id="SM00184">
    <property type="entry name" value="RING"/>
    <property type="match status" value="1"/>
</dbReference>
<feature type="compositionally biased region" description="Low complexity" evidence="2">
    <location>
        <begin position="638"/>
        <end position="650"/>
    </location>
</feature>
<dbReference type="InParanoid" id="A0A0G4EE67"/>
<accession>A0A0G4EE67</accession>
<dbReference type="SUPFAM" id="SSF57850">
    <property type="entry name" value="RING/U-box"/>
    <property type="match status" value="1"/>
</dbReference>
<dbReference type="InterPro" id="IPR001841">
    <property type="entry name" value="Znf_RING"/>
</dbReference>
<dbReference type="PROSITE" id="PS50089">
    <property type="entry name" value="ZF_RING_2"/>
    <property type="match status" value="1"/>
</dbReference>
<feature type="compositionally biased region" description="Basic and acidic residues" evidence="2">
    <location>
        <begin position="196"/>
        <end position="215"/>
    </location>
</feature>
<dbReference type="InterPro" id="IPR013083">
    <property type="entry name" value="Znf_RING/FYVE/PHD"/>
</dbReference>
<feature type="compositionally biased region" description="Acidic residues" evidence="2">
    <location>
        <begin position="614"/>
        <end position="626"/>
    </location>
</feature>
<dbReference type="AlphaFoldDB" id="A0A0G4EE67"/>
<feature type="compositionally biased region" description="Gly residues" evidence="2">
    <location>
        <begin position="685"/>
        <end position="704"/>
    </location>
</feature>
<evidence type="ECO:0000313" key="5">
    <source>
        <dbReference type="Proteomes" id="UP000041254"/>
    </source>
</evidence>
<feature type="compositionally biased region" description="Polar residues" evidence="2">
    <location>
        <begin position="854"/>
        <end position="865"/>
    </location>
</feature>
<evidence type="ECO:0000256" key="2">
    <source>
        <dbReference type="SAM" id="MobiDB-lite"/>
    </source>
</evidence>
<dbReference type="Pfam" id="PF13920">
    <property type="entry name" value="zf-C3HC4_3"/>
    <property type="match status" value="1"/>
</dbReference>
<dbReference type="EMBL" id="CDMY01000214">
    <property type="protein sequence ID" value="CEL94272.1"/>
    <property type="molecule type" value="Genomic_DNA"/>
</dbReference>
<dbReference type="Gene3D" id="3.30.40.10">
    <property type="entry name" value="Zinc/RING finger domain, C3HC4 (zinc finger)"/>
    <property type="match status" value="1"/>
</dbReference>
<feature type="compositionally biased region" description="Basic residues" evidence="2">
    <location>
        <begin position="571"/>
        <end position="582"/>
    </location>
</feature>
<name>A0A0G4EE67_VITBC</name>
<feature type="compositionally biased region" description="Basic and acidic residues" evidence="2">
    <location>
        <begin position="169"/>
        <end position="186"/>
    </location>
</feature>
<dbReference type="GO" id="GO:0008270">
    <property type="term" value="F:zinc ion binding"/>
    <property type="evidence" value="ECO:0007669"/>
    <property type="project" value="UniProtKB-KW"/>
</dbReference>
<dbReference type="CDD" id="cd16649">
    <property type="entry name" value="mRING-HC-C3HC5_CGRF1-like"/>
    <property type="match status" value="1"/>
</dbReference>
<dbReference type="OrthoDB" id="66726at2759"/>
<sequence length="1016" mass="111803">MTISFCRVSFNSCLNLLEGLCGRSFEFLSLYNITLTKSEGETDRYDQLQRVMGRLFGTIVCMEFLLSFRSAGELSLPVVEEIVMSAATAGLKANPNRRTLKFLDLPATANSVEPFLQLALKDLTLSYLSLSSSEPLGDLISRHFLSSGDFASLVHGAVARADAERESALQAERGVKERQWAADDARLPPAADAAEEDRRRAAGGRREEGLRAKEEEARSKSPFVLDLRDVPLAGASSDAYDVPAMFQVVEDMNKQYNFRRSVIDTSLDSVGWQLSPIHRRLCRALVQSYDPISPLVWAETVASKGTSLMLLYFESLSHKNPGADSEHGFQNPFSVTAADLAIYRGCVRELEALKDDPAINNITQEDVDSANTALTETVRLGQEQGTVHLAALFEKQKRLQVIENLLATLQTKLSDLKGQRDKAALSKAGKKGIDTNSLDSRIASLTEQINKNTAARAEVVREIDMLQRMVTGERPAVEDQPKSRCDVVREELREKLERRKKEKAKQERRTKRQADKTTDEAVSSVMAAKEVTARRNEKDLLREIGEQVSDESEDQQRQGEGGQQVGEGGKKAKKKKRPKTKRPPAASAISSGPLPSAAAAPSVAADGSPSVQEGEGEADDGLELVDSEPSSSHLYGPAVASGGAAATSAAQESLQHLSMAPSMHPLPDVGYYSDDLLSLDAVSEDGGGGDGLAGQGAGATGGAAGHRDNGRVGGGEETEAMRARVAELEAELMRRDRQSEAARRESMEREAAFQQQLQAAQQETHAARQEIERLREAQLAGEQTVADTLAANERLRADMRQANADRQQLSRQHQRLTSDIDRERSLREQQAAEMGQLQHHLDTHKRAAAEREASLTQQNTSQAQEIASLTEGNRALQADIDELRSNQIDRLTERSGQLTTADEFSGFAMQLADRQTALTTTELPQLHSLERRAQQAAQQKMQAELRQQMRQEMQQSNQRTREEATDCQVCQERERSVVLRPCNHFCICLQCAQTMQPRQCPLCRQAFTGWSPAIFS</sequence>
<feature type="region of interest" description="Disordered" evidence="2">
    <location>
        <begin position="169"/>
        <end position="215"/>
    </location>
</feature>
<keyword evidence="1" id="KW-0479">Metal-binding</keyword>
<feature type="region of interest" description="Disordered" evidence="2">
    <location>
        <begin position="734"/>
        <end position="767"/>
    </location>
</feature>
<keyword evidence="5" id="KW-1185">Reference proteome</keyword>
<feature type="compositionally biased region" description="Basic and acidic residues" evidence="2">
    <location>
        <begin position="734"/>
        <end position="751"/>
    </location>
</feature>
<dbReference type="OMA" id="YTDACAN"/>
<dbReference type="VEuPathDB" id="CryptoDB:Vbra_3708"/>
<feature type="compositionally biased region" description="Basic and acidic residues" evidence="2">
    <location>
        <begin position="497"/>
        <end position="519"/>
    </location>
</feature>